<keyword evidence="4 7" id="KW-0560">Oxidoreductase</keyword>
<dbReference type="Pfam" id="PF00067">
    <property type="entry name" value="p450"/>
    <property type="match status" value="1"/>
</dbReference>
<keyword evidence="2 7" id="KW-0349">Heme</keyword>
<dbReference type="PRINTS" id="PR00359">
    <property type="entry name" value="BP450"/>
</dbReference>
<dbReference type="GO" id="GO:0005506">
    <property type="term" value="F:iron ion binding"/>
    <property type="evidence" value="ECO:0007669"/>
    <property type="project" value="InterPro"/>
</dbReference>
<evidence type="ECO:0000256" key="4">
    <source>
        <dbReference type="ARBA" id="ARBA00023002"/>
    </source>
</evidence>
<protein>
    <submittedName>
        <fullName evidence="9">Cytochrome P450</fullName>
    </submittedName>
</protein>
<dbReference type="GO" id="GO:0020037">
    <property type="term" value="F:heme binding"/>
    <property type="evidence" value="ECO:0007669"/>
    <property type="project" value="InterPro"/>
</dbReference>
<sequence length="397" mass="43563">MTDTETLLDYPLPRTDPLLPPPAYTELRNGPPKLVRVNGGRRAWLVTRYDDVRSAIADPRVSSDDMAPNFPALIPLPPSPRALSMFRMDNPDHATLRRMVIPEFTARATRAMQPDVERITNNLIDALAAGPKPADLMAAFADPLPTLVIARLLGVPYADHEVFQENGRIVTSPTATAEEAGAAFVTLTEFMSRLIDDKRKDPQDDLISRLCVKYLIPGAISHDDLLAMARLLLFAGHDTTANQIAISVLFLLENPAQLALLRANRSLIPSAVEELLRFASIKQHDFIRTAAEDMEIGGVPIPKGDGIIFALPSANHDETAFPDPGRLDITRDAHQHLAFGHGVHKCVGAPLATLELETAIGALLDRFPELSLATGLDEVPFRDDMLLYGVHRLLVTW</sequence>
<dbReference type="AlphaFoldDB" id="A0AB33JZ88"/>
<dbReference type="EMBL" id="AP035881">
    <property type="protein sequence ID" value="BFP47926.1"/>
    <property type="molecule type" value="Genomic_DNA"/>
</dbReference>
<evidence type="ECO:0000256" key="8">
    <source>
        <dbReference type="SAM" id="MobiDB-lite"/>
    </source>
</evidence>
<gene>
    <name evidence="9" type="ORF">KCMC57_42940</name>
</gene>
<dbReference type="PANTHER" id="PTHR46696:SF1">
    <property type="entry name" value="CYTOCHROME P450 YJIB-RELATED"/>
    <property type="match status" value="1"/>
</dbReference>
<name>A0AB33JZ88_9ACTN</name>
<dbReference type="PRINTS" id="PR00385">
    <property type="entry name" value="P450"/>
</dbReference>
<keyword evidence="5 7" id="KW-0408">Iron</keyword>
<dbReference type="SUPFAM" id="SSF48264">
    <property type="entry name" value="Cytochrome P450"/>
    <property type="match status" value="1"/>
</dbReference>
<keyword evidence="6 7" id="KW-0503">Monooxygenase</keyword>
<dbReference type="GO" id="GO:0004497">
    <property type="term" value="F:monooxygenase activity"/>
    <property type="evidence" value="ECO:0007669"/>
    <property type="project" value="UniProtKB-KW"/>
</dbReference>
<dbReference type="Gene3D" id="1.10.630.10">
    <property type="entry name" value="Cytochrome P450"/>
    <property type="match status" value="1"/>
</dbReference>
<dbReference type="InterPro" id="IPR017972">
    <property type="entry name" value="Cyt_P450_CS"/>
</dbReference>
<proteinExistence type="inferred from homology"/>
<dbReference type="CDD" id="cd11030">
    <property type="entry name" value="CYP105-like"/>
    <property type="match status" value="1"/>
</dbReference>
<dbReference type="GO" id="GO:0016705">
    <property type="term" value="F:oxidoreductase activity, acting on paired donors, with incorporation or reduction of molecular oxygen"/>
    <property type="evidence" value="ECO:0007669"/>
    <property type="project" value="InterPro"/>
</dbReference>
<dbReference type="PANTHER" id="PTHR46696">
    <property type="entry name" value="P450, PUTATIVE (EUROFUNG)-RELATED"/>
    <property type="match status" value="1"/>
</dbReference>
<dbReference type="InterPro" id="IPR002397">
    <property type="entry name" value="Cyt_P450_B"/>
</dbReference>
<evidence type="ECO:0000256" key="2">
    <source>
        <dbReference type="ARBA" id="ARBA00022617"/>
    </source>
</evidence>
<keyword evidence="3 7" id="KW-0479">Metal-binding</keyword>
<evidence type="ECO:0000313" key="9">
    <source>
        <dbReference type="EMBL" id="BFP47926.1"/>
    </source>
</evidence>
<comment type="similarity">
    <text evidence="1 7">Belongs to the cytochrome P450 family.</text>
</comment>
<organism evidence="9">
    <name type="scientific">Kitasatospora sp. CMC57</name>
    <dbReference type="NCBI Taxonomy" id="3231513"/>
    <lineage>
        <taxon>Bacteria</taxon>
        <taxon>Bacillati</taxon>
        <taxon>Actinomycetota</taxon>
        <taxon>Actinomycetes</taxon>
        <taxon>Kitasatosporales</taxon>
        <taxon>Streptomycetaceae</taxon>
        <taxon>Kitasatospora</taxon>
    </lineage>
</organism>
<feature type="region of interest" description="Disordered" evidence="8">
    <location>
        <begin position="1"/>
        <end position="31"/>
    </location>
</feature>
<evidence type="ECO:0000256" key="3">
    <source>
        <dbReference type="ARBA" id="ARBA00022723"/>
    </source>
</evidence>
<evidence type="ECO:0000256" key="6">
    <source>
        <dbReference type="ARBA" id="ARBA00023033"/>
    </source>
</evidence>
<evidence type="ECO:0000256" key="5">
    <source>
        <dbReference type="ARBA" id="ARBA00023004"/>
    </source>
</evidence>
<evidence type="ECO:0000256" key="7">
    <source>
        <dbReference type="RuleBase" id="RU000461"/>
    </source>
</evidence>
<dbReference type="PROSITE" id="PS00086">
    <property type="entry name" value="CYTOCHROME_P450"/>
    <property type="match status" value="1"/>
</dbReference>
<dbReference type="InterPro" id="IPR036396">
    <property type="entry name" value="Cyt_P450_sf"/>
</dbReference>
<accession>A0AB33JZ88</accession>
<dbReference type="RefSeq" id="WP_407990205.1">
    <property type="nucleotide sequence ID" value="NZ_AP035881.2"/>
</dbReference>
<dbReference type="FunFam" id="1.10.630.10:FF:000018">
    <property type="entry name" value="Cytochrome P450 monooxygenase"/>
    <property type="match status" value="1"/>
</dbReference>
<dbReference type="InterPro" id="IPR001128">
    <property type="entry name" value="Cyt_P450"/>
</dbReference>
<evidence type="ECO:0000256" key="1">
    <source>
        <dbReference type="ARBA" id="ARBA00010617"/>
    </source>
</evidence>
<feature type="compositionally biased region" description="Low complexity" evidence="8">
    <location>
        <begin position="7"/>
        <end position="17"/>
    </location>
</feature>
<reference evidence="9" key="1">
    <citation type="submission" date="2024-07" db="EMBL/GenBank/DDBJ databases">
        <title>Complete genome sequences of cellulolytic bacteria, Kitasatospora sp. CMC57 and Streptomyces sp. CMC78, isolated from Japanese agricultural soil.</title>
        <authorList>
            <person name="Hashimoto T."/>
            <person name="Ito M."/>
            <person name="Iwamoto M."/>
            <person name="Fukahori D."/>
            <person name="Shoda T."/>
            <person name="Sakoda M."/>
            <person name="Morohoshi T."/>
            <person name="Mitsuboshi M."/>
            <person name="Nishizawa T."/>
        </authorList>
    </citation>
    <scope>NUCLEOTIDE SEQUENCE</scope>
    <source>
        <strain evidence="9">CMC57</strain>
    </source>
</reference>